<dbReference type="Proteomes" id="UP000029495">
    <property type="component" value="Chromosome"/>
</dbReference>
<evidence type="ECO:0000256" key="5">
    <source>
        <dbReference type="ARBA" id="ARBA00023288"/>
    </source>
</evidence>
<sequence>MKPTLLLLMATILLSGCDNKNADFAPQMKNYAYLYQFEAIPGKVKSTHQRLFSADDTPIFDVDIAFDGQGCISHVKSIDKAGEITEVTREGDKLTGTENGQDVVVTLNKQCALLKKVTPTMTVDIGYNEQGWVDQISSPASDVKFHLTYNNVGDMTLLSIKKGDEEVSRASAKHDTDAKKISDVVTTVQRNEQSKTVTTQCQYKNDVPFRCDTVTTDAAGQVTDRQYGTIDVTYY</sequence>
<keyword evidence="3" id="KW-0472">Membrane</keyword>
<keyword evidence="1" id="KW-1003">Cell membrane</keyword>
<dbReference type="RefSeq" id="WP_038646352.1">
    <property type="nucleotide sequence ID" value="NZ_CP009454.1"/>
</dbReference>
<dbReference type="InterPro" id="IPR010646">
    <property type="entry name" value="UPF0257"/>
</dbReference>
<accession>A0ABM5RIS6</accession>
<protein>
    <recommendedName>
        <fullName evidence="8">YnfC family lipoprotein</fullName>
    </recommendedName>
</protein>
<evidence type="ECO:0000256" key="1">
    <source>
        <dbReference type="ARBA" id="ARBA00022475"/>
    </source>
</evidence>
<dbReference type="Pfam" id="PF06788">
    <property type="entry name" value="UPF0257"/>
    <property type="match status" value="1"/>
</dbReference>
<evidence type="ECO:0000256" key="2">
    <source>
        <dbReference type="ARBA" id="ARBA00022729"/>
    </source>
</evidence>
<evidence type="ECO:0000313" key="6">
    <source>
        <dbReference type="EMBL" id="AIR85905.1"/>
    </source>
</evidence>
<keyword evidence="4" id="KW-0564">Palmitate</keyword>
<evidence type="ECO:0008006" key="8">
    <source>
        <dbReference type="Google" id="ProtNLM"/>
    </source>
</evidence>
<evidence type="ECO:0000256" key="3">
    <source>
        <dbReference type="ARBA" id="ARBA00023136"/>
    </source>
</evidence>
<proteinExistence type="predicted"/>
<organism evidence="6 7">
    <name type="scientific">Pantoea rwandensis</name>
    <dbReference type="NCBI Taxonomy" id="1076550"/>
    <lineage>
        <taxon>Bacteria</taxon>
        <taxon>Pseudomonadati</taxon>
        <taxon>Pseudomonadota</taxon>
        <taxon>Gammaproteobacteria</taxon>
        <taxon>Enterobacterales</taxon>
        <taxon>Erwiniaceae</taxon>
        <taxon>Pantoea</taxon>
    </lineage>
</organism>
<keyword evidence="5" id="KW-0449">Lipoprotein</keyword>
<reference evidence="6 7" key="1">
    <citation type="submission" date="2014-09" db="EMBL/GenBank/DDBJ databases">
        <authorList>
            <person name="Chan K.-G."/>
        </authorList>
    </citation>
    <scope>NUCLEOTIDE SEQUENCE [LARGE SCALE GENOMIC DNA]</scope>
    <source>
        <strain evidence="6 7">ND04</strain>
    </source>
</reference>
<dbReference type="EMBL" id="CP009454">
    <property type="protein sequence ID" value="AIR85905.1"/>
    <property type="molecule type" value="Genomic_DNA"/>
</dbReference>
<dbReference type="PROSITE" id="PS51257">
    <property type="entry name" value="PROKAR_LIPOPROTEIN"/>
    <property type="match status" value="1"/>
</dbReference>
<name>A0ABM5RIS6_9GAMM</name>
<keyword evidence="7" id="KW-1185">Reference proteome</keyword>
<evidence type="ECO:0000313" key="7">
    <source>
        <dbReference type="Proteomes" id="UP000029495"/>
    </source>
</evidence>
<evidence type="ECO:0000256" key="4">
    <source>
        <dbReference type="ARBA" id="ARBA00023139"/>
    </source>
</evidence>
<gene>
    <name evidence="6" type="ORF">LH22_10690</name>
</gene>
<keyword evidence="2" id="KW-0732">Signal</keyword>